<reference evidence="1 2" key="2">
    <citation type="journal article" date="2022" name="Mol. Ecol. Resour.">
        <title>The genomes of chicory, endive, great burdock and yacon provide insights into Asteraceae paleo-polyploidization history and plant inulin production.</title>
        <authorList>
            <person name="Fan W."/>
            <person name="Wang S."/>
            <person name="Wang H."/>
            <person name="Wang A."/>
            <person name="Jiang F."/>
            <person name="Liu H."/>
            <person name="Zhao H."/>
            <person name="Xu D."/>
            <person name="Zhang Y."/>
        </authorList>
    </citation>
    <scope>NUCLEOTIDE SEQUENCE [LARGE SCALE GENOMIC DNA]</scope>
    <source>
        <strain evidence="2">cv. Yunnan</strain>
        <tissue evidence="1">Leaves</tissue>
    </source>
</reference>
<comment type="caution">
    <text evidence="1">The sequence shown here is derived from an EMBL/GenBank/DDBJ whole genome shotgun (WGS) entry which is preliminary data.</text>
</comment>
<proteinExistence type="predicted"/>
<accession>A0ACB9IDE5</accession>
<evidence type="ECO:0000313" key="2">
    <source>
        <dbReference type="Proteomes" id="UP001056120"/>
    </source>
</evidence>
<gene>
    <name evidence="1" type="ORF">L1987_21857</name>
</gene>
<name>A0ACB9IDE5_9ASTR</name>
<dbReference type="Proteomes" id="UP001056120">
    <property type="component" value="Linkage Group LG08"/>
</dbReference>
<sequence>MKVCFLVVQSTNHSWMEKSVGEGQCGNWAWESSTSISVEDIKFLLFGWMASDLLCKGMVPCIVLVTGLFFVPESPRWLLYIVSFSAGMGAIPWVIMSEVFPINIKGAAGSLATLVNWFGAWAI</sequence>
<keyword evidence="2" id="KW-1185">Reference proteome</keyword>
<protein>
    <submittedName>
        <fullName evidence="1">Uncharacterized protein</fullName>
    </submittedName>
</protein>
<dbReference type="EMBL" id="CM042025">
    <property type="protein sequence ID" value="KAI3805969.1"/>
    <property type="molecule type" value="Genomic_DNA"/>
</dbReference>
<evidence type="ECO:0000313" key="1">
    <source>
        <dbReference type="EMBL" id="KAI3805969.1"/>
    </source>
</evidence>
<reference evidence="2" key="1">
    <citation type="journal article" date="2022" name="Mol. Ecol. Resour.">
        <title>The genomes of chicory, endive, great burdock and yacon provide insights into Asteraceae palaeo-polyploidization history and plant inulin production.</title>
        <authorList>
            <person name="Fan W."/>
            <person name="Wang S."/>
            <person name="Wang H."/>
            <person name="Wang A."/>
            <person name="Jiang F."/>
            <person name="Liu H."/>
            <person name="Zhao H."/>
            <person name="Xu D."/>
            <person name="Zhang Y."/>
        </authorList>
    </citation>
    <scope>NUCLEOTIDE SEQUENCE [LARGE SCALE GENOMIC DNA]</scope>
    <source>
        <strain evidence="2">cv. Yunnan</strain>
    </source>
</reference>
<organism evidence="1 2">
    <name type="scientific">Smallanthus sonchifolius</name>
    <dbReference type="NCBI Taxonomy" id="185202"/>
    <lineage>
        <taxon>Eukaryota</taxon>
        <taxon>Viridiplantae</taxon>
        <taxon>Streptophyta</taxon>
        <taxon>Embryophyta</taxon>
        <taxon>Tracheophyta</taxon>
        <taxon>Spermatophyta</taxon>
        <taxon>Magnoliopsida</taxon>
        <taxon>eudicotyledons</taxon>
        <taxon>Gunneridae</taxon>
        <taxon>Pentapetalae</taxon>
        <taxon>asterids</taxon>
        <taxon>campanulids</taxon>
        <taxon>Asterales</taxon>
        <taxon>Asteraceae</taxon>
        <taxon>Asteroideae</taxon>
        <taxon>Heliantheae alliance</taxon>
        <taxon>Millerieae</taxon>
        <taxon>Smallanthus</taxon>
    </lineage>
</organism>